<dbReference type="PRINTS" id="PR00364">
    <property type="entry name" value="DISEASERSIST"/>
</dbReference>
<reference evidence="5 6" key="1">
    <citation type="journal article" date="2023" name="Hortic Res">
        <title>Pangenome of water caltrop reveals structural variations and asymmetric subgenome divergence after allopolyploidization.</title>
        <authorList>
            <person name="Zhang X."/>
            <person name="Chen Y."/>
            <person name="Wang L."/>
            <person name="Yuan Y."/>
            <person name="Fang M."/>
            <person name="Shi L."/>
            <person name="Lu R."/>
            <person name="Comes H.P."/>
            <person name="Ma Y."/>
            <person name="Chen Y."/>
            <person name="Huang G."/>
            <person name="Zhou Y."/>
            <person name="Zheng Z."/>
            <person name="Qiu Y."/>
        </authorList>
    </citation>
    <scope>NUCLEOTIDE SEQUENCE [LARGE SCALE GENOMIC DNA]</scope>
    <source>
        <tissue evidence="5">Roots</tissue>
    </source>
</reference>
<evidence type="ECO:0000313" key="5">
    <source>
        <dbReference type="EMBL" id="KAK4771006.1"/>
    </source>
</evidence>
<feature type="domain" description="RPW8" evidence="4">
    <location>
        <begin position="82"/>
        <end position="230"/>
    </location>
</feature>
<dbReference type="Gene3D" id="3.40.50.300">
    <property type="entry name" value="P-loop containing nucleotide triphosphate hydrolases"/>
    <property type="match status" value="1"/>
</dbReference>
<dbReference type="AlphaFoldDB" id="A0AAN7KXC7"/>
<evidence type="ECO:0000259" key="4">
    <source>
        <dbReference type="PROSITE" id="PS51153"/>
    </source>
</evidence>
<evidence type="ECO:0000256" key="1">
    <source>
        <dbReference type="ARBA" id="ARBA00008894"/>
    </source>
</evidence>
<sequence length="909" mass="104187">MSSSKWSAYEDLCYTRMLDKIEKGMHLHMYSAISKMHSKLSESFGQMDDSMRSLEQQVTEMRFGSVSKSNPRISSPARLRPMPRTDFFTGEIATELLKALLYIVGKSSVCKSSAKHFITTIKRYVSIVQEIKDSGEELPEVLQCELDRFHKEIKKAQMLCYEIINTGKWNVYKNLRYSWKLDEIDKGINRFNLGSMQLHMYASICKMSSKTRERFDQIEGSMKRIQQQITDNSISGSWVEKAIQSQGQEQSMWEEEGLGQRVVIGLEAGKKKVKQMLMTLREDLRIVGIHGIGGSGKTTLAKEIFRDEQIKEHFNNKMLFLTVSQSPNINYLKARILGFLMGSDSSSMHNRIPAWFPQYGGLNCMPVPALIVLDDVWNFKDLELLMLIEGYSGCKILVVSRSRFPVVVQTSYEVECLKEHEAMTLFCLSAFQQPSIPPGANENLVKQVVNECKGLPLALKVMGGSLRGQPEMFWCSARNRLQRGLPIDESHENNLLEKMKISFDHLDKKMKECFLDMGSFLEDRPIPLDILINMWMEVHDLHQEDAYVILYELANKNLLTLVKDRRAGEICSSCYDGFVTMHDVLRDLALYLNNQGEVNEREQLVMPRREAALPRDWERHSDQPFKARIVSIHTGGISEMDWPKMELPKSEVLILNFKAKEYFFPPFMADMRKLCVLILINQDTSNAVLQNFSVFSSLINLKSLWLEKVNVPDLSKTTIPFTKLQKISLILCKVNSSLDPSVVDLPRTFPCISDLTFDHCDDMMELPSSICMMQSLKSLRVTNCHGLRRLPPNMDQLTKLETLRIYACPNLRTLPPGICELRCLKYLDISGCVKLVELPERIGNLISLELIDMRECSQIRCLPKSVIDMQSLKRIICDEEISPVWRDVKRARPELHLQVVEVLHSGLPA</sequence>
<keyword evidence="3" id="KW-0611">Plant defense</keyword>
<dbReference type="PANTHER" id="PTHR36766:SF30">
    <property type="entry name" value="TIR-NBS TYPE DISEASE RESISTANCE PROTEIN-RELATED"/>
    <property type="match status" value="1"/>
</dbReference>
<keyword evidence="6" id="KW-1185">Reference proteome</keyword>
<dbReference type="SUPFAM" id="SSF52047">
    <property type="entry name" value="RNI-like"/>
    <property type="match status" value="1"/>
</dbReference>
<dbReference type="GO" id="GO:0043531">
    <property type="term" value="F:ADP binding"/>
    <property type="evidence" value="ECO:0007669"/>
    <property type="project" value="InterPro"/>
</dbReference>
<name>A0AAN7KXC7_9MYRT</name>
<dbReference type="FunFam" id="1.10.8.430:FF:000003">
    <property type="entry name" value="Probable disease resistance protein At5g66910"/>
    <property type="match status" value="1"/>
</dbReference>
<organism evidence="5 6">
    <name type="scientific">Trapa incisa</name>
    <dbReference type="NCBI Taxonomy" id="236973"/>
    <lineage>
        <taxon>Eukaryota</taxon>
        <taxon>Viridiplantae</taxon>
        <taxon>Streptophyta</taxon>
        <taxon>Embryophyta</taxon>
        <taxon>Tracheophyta</taxon>
        <taxon>Spermatophyta</taxon>
        <taxon>Magnoliopsida</taxon>
        <taxon>eudicotyledons</taxon>
        <taxon>Gunneridae</taxon>
        <taxon>Pentapetalae</taxon>
        <taxon>rosids</taxon>
        <taxon>malvids</taxon>
        <taxon>Myrtales</taxon>
        <taxon>Lythraceae</taxon>
        <taxon>Trapa</taxon>
    </lineage>
</organism>
<evidence type="ECO:0000256" key="2">
    <source>
        <dbReference type="ARBA" id="ARBA00022737"/>
    </source>
</evidence>
<evidence type="ECO:0000313" key="6">
    <source>
        <dbReference type="Proteomes" id="UP001345219"/>
    </source>
</evidence>
<dbReference type="InterPro" id="IPR032675">
    <property type="entry name" value="LRR_dom_sf"/>
</dbReference>
<dbReference type="Gene3D" id="1.10.10.10">
    <property type="entry name" value="Winged helix-like DNA-binding domain superfamily/Winged helix DNA-binding domain"/>
    <property type="match status" value="1"/>
</dbReference>
<comment type="similarity">
    <text evidence="1">Belongs to the disease resistance NB-LRR family.</text>
</comment>
<dbReference type="Pfam" id="PF00931">
    <property type="entry name" value="NB-ARC"/>
    <property type="match status" value="1"/>
</dbReference>
<accession>A0AAN7KXC7</accession>
<dbReference type="InterPro" id="IPR008808">
    <property type="entry name" value="Powdery_mildew-R_dom"/>
</dbReference>
<dbReference type="Pfam" id="PF05659">
    <property type="entry name" value="RPW8"/>
    <property type="match status" value="1"/>
</dbReference>
<protein>
    <recommendedName>
        <fullName evidence="4">RPW8 domain-containing protein</fullName>
    </recommendedName>
</protein>
<dbReference type="InterPro" id="IPR027417">
    <property type="entry name" value="P-loop_NTPase"/>
</dbReference>
<keyword evidence="2" id="KW-0677">Repeat</keyword>
<dbReference type="GO" id="GO:0006952">
    <property type="term" value="P:defense response"/>
    <property type="evidence" value="ECO:0007669"/>
    <property type="project" value="UniProtKB-KW"/>
</dbReference>
<dbReference type="InterPro" id="IPR036388">
    <property type="entry name" value="WH-like_DNA-bd_sf"/>
</dbReference>
<dbReference type="PANTHER" id="PTHR36766">
    <property type="entry name" value="PLANT BROAD-SPECTRUM MILDEW RESISTANCE PROTEIN RPW8"/>
    <property type="match status" value="1"/>
</dbReference>
<dbReference type="Gene3D" id="1.10.8.430">
    <property type="entry name" value="Helical domain of apoptotic protease-activating factors"/>
    <property type="match status" value="1"/>
</dbReference>
<dbReference type="InterPro" id="IPR042197">
    <property type="entry name" value="Apaf_helical"/>
</dbReference>
<dbReference type="EMBL" id="JAXIOK010000005">
    <property type="protein sequence ID" value="KAK4771006.1"/>
    <property type="molecule type" value="Genomic_DNA"/>
</dbReference>
<dbReference type="Gene3D" id="3.80.10.10">
    <property type="entry name" value="Ribonuclease Inhibitor"/>
    <property type="match status" value="1"/>
</dbReference>
<dbReference type="SUPFAM" id="SSF52540">
    <property type="entry name" value="P-loop containing nucleoside triphosphate hydrolases"/>
    <property type="match status" value="1"/>
</dbReference>
<dbReference type="Proteomes" id="UP001345219">
    <property type="component" value="Chromosome 24"/>
</dbReference>
<dbReference type="InterPro" id="IPR002182">
    <property type="entry name" value="NB-ARC"/>
</dbReference>
<proteinExistence type="inferred from homology"/>
<gene>
    <name evidence="5" type="ORF">SAY87_031538</name>
</gene>
<comment type="caution">
    <text evidence="5">The sequence shown here is derived from an EMBL/GenBank/DDBJ whole genome shotgun (WGS) entry which is preliminary data.</text>
</comment>
<dbReference type="PROSITE" id="PS51153">
    <property type="entry name" value="RPW8"/>
    <property type="match status" value="1"/>
</dbReference>
<evidence type="ECO:0000256" key="3">
    <source>
        <dbReference type="ARBA" id="ARBA00022821"/>
    </source>
</evidence>